<proteinExistence type="predicted"/>
<gene>
    <name evidence="1" type="ORF">CCACVL1_10181</name>
</gene>
<dbReference type="AlphaFoldDB" id="A0A1R3IS88"/>
<keyword evidence="2" id="KW-1185">Reference proteome</keyword>
<evidence type="ECO:0000313" key="2">
    <source>
        <dbReference type="Proteomes" id="UP000188268"/>
    </source>
</evidence>
<comment type="caution">
    <text evidence="1">The sequence shown here is derived from an EMBL/GenBank/DDBJ whole genome shotgun (WGS) entry which is preliminary data.</text>
</comment>
<evidence type="ECO:0000313" key="1">
    <source>
        <dbReference type="EMBL" id="OMO85431.1"/>
    </source>
</evidence>
<organism evidence="1 2">
    <name type="scientific">Corchorus capsularis</name>
    <name type="common">Jute</name>
    <dbReference type="NCBI Taxonomy" id="210143"/>
    <lineage>
        <taxon>Eukaryota</taxon>
        <taxon>Viridiplantae</taxon>
        <taxon>Streptophyta</taxon>
        <taxon>Embryophyta</taxon>
        <taxon>Tracheophyta</taxon>
        <taxon>Spermatophyta</taxon>
        <taxon>Magnoliopsida</taxon>
        <taxon>eudicotyledons</taxon>
        <taxon>Gunneridae</taxon>
        <taxon>Pentapetalae</taxon>
        <taxon>rosids</taxon>
        <taxon>malvids</taxon>
        <taxon>Malvales</taxon>
        <taxon>Malvaceae</taxon>
        <taxon>Grewioideae</taxon>
        <taxon>Apeibeae</taxon>
        <taxon>Corchorus</taxon>
    </lineage>
</organism>
<name>A0A1R3IS88_COCAP</name>
<reference evidence="1 2" key="1">
    <citation type="submission" date="2013-09" db="EMBL/GenBank/DDBJ databases">
        <title>Corchorus capsularis genome sequencing.</title>
        <authorList>
            <person name="Alam M."/>
            <person name="Haque M.S."/>
            <person name="Islam M.S."/>
            <person name="Emdad E.M."/>
            <person name="Islam M.M."/>
            <person name="Ahmed B."/>
            <person name="Halim A."/>
            <person name="Hossen Q.M.M."/>
            <person name="Hossain M.Z."/>
            <person name="Ahmed R."/>
            <person name="Khan M.M."/>
            <person name="Islam R."/>
            <person name="Rashid M.M."/>
            <person name="Khan S.A."/>
            <person name="Rahman M.S."/>
            <person name="Alam M."/>
        </authorList>
    </citation>
    <scope>NUCLEOTIDE SEQUENCE [LARGE SCALE GENOMIC DNA]</scope>
    <source>
        <strain evidence="2">cv. CVL-1</strain>
        <tissue evidence="1">Whole seedling</tissue>
    </source>
</reference>
<dbReference type="EMBL" id="AWWV01009598">
    <property type="protein sequence ID" value="OMO85431.1"/>
    <property type="molecule type" value="Genomic_DNA"/>
</dbReference>
<sequence>MASVAPPTPWICQRNEALVPSHFPS</sequence>
<protein>
    <submittedName>
        <fullName evidence="1">Uncharacterized protein</fullName>
    </submittedName>
</protein>
<dbReference type="Gramene" id="OMO85431">
    <property type="protein sequence ID" value="OMO85431"/>
    <property type="gene ID" value="CCACVL1_10181"/>
</dbReference>
<dbReference type="Proteomes" id="UP000188268">
    <property type="component" value="Unassembled WGS sequence"/>
</dbReference>
<accession>A0A1R3IS88</accession>